<dbReference type="EC" id="2.3.1.39" evidence="1"/>
<dbReference type="GO" id="GO:0004314">
    <property type="term" value="F:[acyl-carrier-protein] S-malonyltransferase activity"/>
    <property type="evidence" value="ECO:0007669"/>
    <property type="project" value="UniProtKB-EC"/>
</dbReference>
<dbReference type="PANTHER" id="PTHR42681:SF1">
    <property type="entry name" value="MALONYL-COA-ACYL CARRIER PROTEIN TRANSACYLASE, MITOCHONDRIAL"/>
    <property type="match status" value="1"/>
</dbReference>
<dbReference type="PANTHER" id="PTHR42681">
    <property type="entry name" value="MALONYL-COA-ACYL CARRIER PROTEIN TRANSACYLASE, MITOCHONDRIAL"/>
    <property type="match status" value="1"/>
</dbReference>
<feature type="domain" description="Malonyl-CoA:ACP transacylase (MAT)" evidence="5">
    <location>
        <begin position="2"/>
        <end position="223"/>
    </location>
</feature>
<dbReference type="InterPro" id="IPR001227">
    <property type="entry name" value="Ac_transferase_dom_sf"/>
</dbReference>
<protein>
    <recommendedName>
        <fullName evidence="1">[acyl-carrier-protein] S-malonyltransferase</fullName>
        <ecNumber evidence="1">2.3.1.39</ecNumber>
    </recommendedName>
</protein>
<organism evidence="6">
    <name type="scientific">uncultured Gemmatimonadota bacterium</name>
    <dbReference type="NCBI Taxonomy" id="203437"/>
    <lineage>
        <taxon>Bacteria</taxon>
        <taxon>Pseudomonadati</taxon>
        <taxon>Gemmatimonadota</taxon>
        <taxon>environmental samples</taxon>
    </lineage>
</organism>
<keyword evidence="2 6" id="KW-0808">Transferase</keyword>
<keyword evidence="3 6" id="KW-0012">Acyltransferase</keyword>
<dbReference type="Gene3D" id="3.40.366.10">
    <property type="entry name" value="Malonyl-Coenzyme A Acyl Carrier Protein, domain 2"/>
    <property type="match status" value="1"/>
</dbReference>
<evidence type="ECO:0000256" key="2">
    <source>
        <dbReference type="ARBA" id="ARBA00022679"/>
    </source>
</evidence>
<sequence>ALMAGLSLGEYAALVAAGSLGFGDAVALTRLRGKLMQETVPHGVGGMAAVMGLDAAEVERLCEEVRTEDAWVQPANYNSPGQLVVSGHLPAVRALCKAAKAAGATRALPLPVSAPFHSRLLVPAGEGLAEALDGVELRDARVPVVSNVHARPLTRADEIRTALVEQVSSPVRMEQSFRWMAEQGTTAWVELGPGQSMAKLLARVVPDAAAVSVGGTESLRAAAAWALPGPGER</sequence>
<dbReference type="GO" id="GO:0005829">
    <property type="term" value="C:cytosol"/>
    <property type="evidence" value="ECO:0007669"/>
    <property type="project" value="TreeGrafter"/>
</dbReference>
<dbReference type="SMART" id="SM00827">
    <property type="entry name" value="PKS_AT"/>
    <property type="match status" value="1"/>
</dbReference>
<dbReference type="InterPro" id="IPR050858">
    <property type="entry name" value="Mal-CoA-ACP_Trans/PKS_FabD"/>
</dbReference>
<dbReference type="SUPFAM" id="SSF55048">
    <property type="entry name" value="Probable ACP-binding domain of malonyl-CoA ACP transacylase"/>
    <property type="match status" value="1"/>
</dbReference>
<comment type="catalytic activity">
    <reaction evidence="4">
        <text>holo-[ACP] + malonyl-CoA = malonyl-[ACP] + CoA</text>
        <dbReference type="Rhea" id="RHEA:41792"/>
        <dbReference type="Rhea" id="RHEA-COMP:9623"/>
        <dbReference type="Rhea" id="RHEA-COMP:9685"/>
        <dbReference type="ChEBI" id="CHEBI:57287"/>
        <dbReference type="ChEBI" id="CHEBI:57384"/>
        <dbReference type="ChEBI" id="CHEBI:64479"/>
        <dbReference type="ChEBI" id="CHEBI:78449"/>
        <dbReference type="EC" id="2.3.1.39"/>
    </reaction>
</comment>
<dbReference type="InterPro" id="IPR016036">
    <property type="entry name" value="Malonyl_transacylase_ACP-bd"/>
</dbReference>
<dbReference type="InterPro" id="IPR014043">
    <property type="entry name" value="Acyl_transferase_dom"/>
</dbReference>
<feature type="non-terminal residue" evidence="6">
    <location>
        <position position="1"/>
    </location>
</feature>
<dbReference type="Pfam" id="PF00698">
    <property type="entry name" value="Acyl_transf_1"/>
    <property type="match status" value="1"/>
</dbReference>
<gene>
    <name evidence="6" type="ORF">AVDCRST_MAG89-872</name>
</gene>
<evidence type="ECO:0000256" key="1">
    <source>
        <dbReference type="ARBA" id="ARBA00013258"/>
    </source>
</evidence>
<accession>A0A6J4KIP9</accession>
<dbReference type="GO" id="GO:0006633">
    <property type="term" value="P:fatty acid biosynthetic process"/>
    <property type="evidence" value="ECO:0007669"/>
    <property type="project" value="TreeGrafter"/>
</dbReference>
<evidence type="ECO:0000313" key="6">
    <source>
        <dbReference type="EMBL" id="CAA9307144.1"/>
    </source>
</evidence>
<evidence type="ECO:0000256" key="3">
    <source>
        <dbReference type="ARBA" id="ARBA00023315"/>
    </source>
</evidence>
<evidence type="ECO:0000256" key="4">
    <source>
        <dbReference type="ARBA" id="ARBA00048462"/>
    </source>
</evidence>
<dbReference type="SUPFAM" id="SSF52151">
    <property type="entry name" value="FabD/lysophospholipase-like"/>
    <property type="match status" value="1"/>
</dbReference>
<proteinExistence type="predicted"/>
<dbReference type="InterPro" id="IPR016035">
    <property type="entry name" value="Acyl_Trfase/lysoPLipase"/>
</dbReference>
<dbReference type="Gene3D" id="3.30.70.250">
    <property type="entry name" value="Malonyl-CoA ACP transacylase, ACP-binding"/>
    <property type="match status" value="1"/>
</dbReference>
<name>A0A6J4KIP9_9BACT</name>
<reference evidence="6" key="1">
    <citation type="submission" date="2020-02" db="EMBL/GenBank/DDBJ databases">
        <authorList>
            <person name="Meier V. D."/>
        </authorList>
    </citation>
    <scope>NUCLEOTIDE SEQUENCE</scope>
    <source>
        <strain evidence="6">AVDCRST_MAG89</strain>
    </source>
</reference>
<dbReference type="EMBL" id="CADCTV010000191">
    <property type="protein sequence ID" value="CAA9307144.1"/>
    <property type="molecule type" value="Genomic_DNA"/>
</dbReference>
<evidence type="ECO:0000259" key="5">
    <source>
        <dbReference type="SMART" id="SM00827"/>
    </source>
</evidence>
<dbReference type="AlphaFoldDB" id="A0A6J4KIP9"/>